<comment type="caution">
    <text evidence="1">The sequence shown here is derived from an EMBL/GenBank/DDBJ whole genome shotgun (WGS) entry which is preliminary data.</text>
</comment>
<organism evidence="1 2">
    <name type="scientific">Macrophomina phaseolina</name>
    <dbReference type="NCBI Taxonomy" id="35725"/>
    <lineage>
        <taxon>Eukaryota</taxon>
        <taxon>Fungi</taxon>
        <taxon>Dikarya</taxon>
        <taxon>Ascomycota</taxon>
        <taxon>Pezizomycotina</taxon>
        <taxon>Dothideomycetes</taxon>
        <taxon>Dothideomycetes incertae sedis</taxon>
        <taxon>Botryosphaeriales</taxon>
        <taxon>Botryosphaeriaceae</taxon>
        <taxon>Macrophomina</taxon>
    </lineage>
</organism>
<dbReference type="Proteomes" id="UP000774617">
    <property type="component" value="Unassembled WGS sequence"/>
</dbReference>
<sequence>MPTISSFVSRVCCRVIQSNPDDVGACSSLVVWATDELRAPVSLDNRYTYRASPCLVLARPLGKLPKVCHRPAAWPGRKHAGRSAFCRCRQRRPSLHAPTRGTASVELHRSTLHCGRQETQGTSYGTRRQRVLSHDACHKACPCASTSRFTVLSVFKRLPLATLATSEPGSPTASRAATVKAASRAVSTALCASSGFASPNASEDVRGWVDECKANGIGKAELDLDANHTIVAVSRKAYPPWNTVRHTGRSC</sequence>
<dbReference type="EMBL" id="JAGTJR010000019">
    <property type="protein sequence ID" value="KAH7045256.1"/>
    <property type="molecule type" value="Genomic_DNA"/>
</dbReference>
<proteinExistence type="predicted"/>
<evidence type="ECO:0000313" key="1">
    <source>
        <dbReference type="EMBL" id="KAH7045256.1"/>
    </source>
</evidence>
<name>A0ABQ8G5A9_9PEZI</name>
<accession>A0ABQ8G5A9</accession>
<reference evidence="1 2" key="1">
    <citation type="journal article" date="2021" name="Nat. Commun.">
        <title>Genetic determinants of endophytism in the Arabidopsis root mycobiome.</title>
        <authorList>
            <person name="Mesny F."/>
            <person name="Miyauchi S."/>
            <person name="Thiergart T."/>
            <person name="Pickel B."/>
            <person name="Atanasova L."/>
            <person name="Karlsson M."/>
            <person name="Huettel B."/>
            <person name="Barry K.W."/>
            <person name="Haridas S."/>
            <person name="Chen C."/>
            <person name="Bauer D."/>
            <person name="Andreopoulos W."/>
            <person name="Pangilinan J."/>
            <person name="LaButti K."/>
            <person name="Riley R."/>
            <person name="Lipzen A."/>
            <person name="Clum A."/>
            <person name="Drula E."/>
            <person name="Henrissat B."/>
            <person name="Kohler A."/>
            <person name="Grigoriev I.V."/>
            <person name="Martin F.M."/>
            <person name="Hacquard S."/>
        </authorList>
    </citation>
    <scope>NUCLEOTIDE SEQUENCE [LARGE SCALE GENOMIC DNA]</scope>
    <source>
        <strain evidence="1 2">MPI-SDFR-AT-0080</strain>
    </source>
</reference>
<evidence type="ECO:0000313" key="2">
    <source>
        <dbReference type="Proteomes" id="UP000774617"/>
    </source>
</evidence>
<gene>
    <name evidence="1" type="ORF">B0J12DRAFT_153913</name>
</gene>
<keyword evidence="2" id="KW-1185">Reference proteome</keyword>
<protein>
    <submittedName>
        <fullName evidence="1">Uncharacterized protein</fullName>
    </submittedName>
</protein>